<dbReference type="Pfam" id="PF02365">
    <property type="entry name" value="NAM"/>
    <property type="match status" value="1"/>
</dbReference>
<dbReference type="PANTHER" id="PTHR31744">
    <property type="entry name" value="PROTEIN CUP-SHAPED COTYLEDON 2-RELATED"/>
    <property type="match status" value="1"/>
</dbReference>
<keyword evidence="1" id="KW-0805">Transcription regulation</keyword>
<gene>
    <name evidence="6" type="ORF">F2Q69_00000712</name>
</gene>
<dbReference type="PANTHER" id="PTHR31744:SF210">
    <property type="entry name" value="NAC DOMAIN-CONTAINING PROTEIN 86-LIKE"/>
    <property type="match status" value="1"/>
</dbReference>
<sequence>MAPVSLPPGFRFHPTDEELITYYLKRKINGREIELEIIPEVDLYKCEPWDLPGSRHKSISNGVTTIGILRNIKDAYALCRVFKKIIVEAKPRLDQHQHHHHQHYVNTSSNVSGNSSFDVCSDLEISSSTHQVLPNYNNATETQPKFGNTNAIGDHDDWSQYMAQGMPTGFSNYGSPYGSYLTQPNVNTEIECGMLQHQMSLPPLRVEGSPIQTSDFSNGTNQNSGQYGFNDFTFAASNSNQLYNNNVDDHLIHIGNLEEQLLNAGNSTWMKTSSGSLKQSFINQDEILPSFEDNDQDLECFGGPRTNTINNIEIDDFFSFENQVEGDADDKTTIEEDIRVDHKMLICTRQTSEVLYYQVVPSQGFEKLMDERPWEALRMMYDLFCQADLVCHINNALSFYICQTGEKILKEEGSSLTEFKAHVDKICFTYFSEDPLLEKTAWRRLPKSVLKVLECLSFYLCWMIHSPRRC</sequence>
<dbReference type="EMBL" id="QGKX02001521">
    <property type="protein sequence ID" value="KAF3510718.1"/>
    <property type="molecule type" value="Genomic_DNA"/>
</dbReference>
<proteinExistence type="predicted"/>
<accession>A0A8S9P0L0</accession>
<reference evidence="6" key="1">
    <citation type="submission" date="2019-12" db="EMBL/GenBank/DDBJ databases">
        <title>Genome sequencing and annotation of Brassica cretica.</title>
        <authorList>
            <person name="Studholme D.J."/>
            <person name="Sarris P."/>
        </authorList>
    </citation>
    <scope>NUCLEOTIDE SEQUENCE</scope>
    <source>
        <strain evidence="6">PFS-109/04</strain>
        <tissue evidence="6">Leaf</tissue>
    </source>
</reference>
<evidence type="ECO:0000313" key="6">
    <source>
        <dbReference type="EMBL" id="KAF3510718.1"/>
    </source>
</evidence>
<feature type="domain" description="NAC" evidence="5">
    <location>
        <begin position="6"/>
        <end position="197"/>
    </location>
</feature>
<dbReference type="SUPFAM" id="SSF101941">
    <property type="entry name" value="NAC domain"/>
    <property type="match status" value="1"/>
</dbReference>
<comment type="caution">
    <text evidence="6">The sequence shown here is derived from an EMBL/GenBank/DDBJ whole genome shotgun (WGS) entry which is preliminary data.</text>
</comment>
<evidence type="ECO:0000256" key="2">
    <source>
        <dbReference type="ARBA" id="ARBA00023125"/>
    </source>
</evidence>
<dbReference type="GO" id="GO:0003677">
    <property type="term" value="F:DNA binding"/>
    <property type="evidence" value="ECO:0007669"/>
    <property type="project" value="UniProtKB-KW"/>
</dbReference>
<dbReference type="Gene3D" id="1.20.1310.10">
    <property type="entry name" value="Cullin Repeats"/>
    <property type="match status" value="1"/>
</dbReference>
<dbReference type="PROSITE" id="PS51005">
    <property type="entry name" value="NAC"/>
    <property type="match status" value="1"/>
</dbReference>
<keyword evidence="3" id="KW-0804">Transcription</keyword>
<evidence type="ECO:0000313" key="7">
    <source>
        <dbReference type="Proteomes" id="UP000712600"/>
    </source>
</evidence>
<dbReference type="SUPFAM" id="SSF74788">
    <property type="entry name" value="Cullin repeat-like"/>
    <property type="match status" value="1"/>
</dbReference>
<dbReference type="InterPro" id="IPR016159">
    <property type="entry name" value="Cullin_repeat-like_dom_sf"/>
</dbReference>
<dbReference type="InterPro" id="IPR003441">
    <property type="entry name" value="NAC-dom"/>
</dbReference>
<dbReference type="GO" id="GO:0006355">
    <property type="term" value="P:regulation of DNA-templated transcription"/>
    <property type="evidence" value="ECO:0007669"/>
    <property type="project" value="InterPro"/>
</dbReference>
<keyword evidence="4" id="KW-0539">Nucleus</keyword>
<dbReference type="Proteomes" id="UP000712600">
    <property type="component" value="Unassembled WGS sequence"/>
</dbReference>
<evidence type="ECO:0000256" key="3">
    <source>
        <dbReference type="ARBA" id="ARBA00023163"/>
    </source>
</evidence>
<organism evidence="6 7">
    <name type="scientific">Brassica cretica</name>
    <name type="common">Mustard</name>
    <dbReference type="NCBI Taxonomy" id="69181"/>
    <lineage>
        <taxon>Eukaryota</taxon>
        <taxon>Viridiplantae</taxon>
        <taxon>Streptophyta</taxon>
        <taxon>Embryophyta</taxon>
        <taxon>Tracheophyta</taxon>
        <taxon>Spermatophyta</taxon>
        <taxon>Magnoliopsida</taxon>
        <taxon>eudicotyledons</taxon>
        <taxon>Gunneridae</taxon>
        <taxon>Pentapetalae</taxon>
        <taxon>rosids</taxon>
        <taxon>malvids</taxon>
        <taxon>Brassicales</taxon>
        <taxon>Brassicaceae</taxon>
        <taxon>Brassiceae</taxon>
        <taxon>Brassica</taxon>
    </lineage>
</organism>
<dbReference type="AlphaFoldDB" id="A0A8S9P0L0"/>
<dbReference type="Gene3D" id="2.170.150.80">
    <property type="entry name" value="NAC domain"/>
    <property type="match status" value="1"/>
</dbReference>
<dbReference type="InterPro" id="IPR036093">
    <property type="entry name" value="NAC_dom_sf"/>
</dbReference>
<keyword evidence="2" id="KW-0238">DNA-binding</keyword>
<evidence type="ECO:0000259" key="5">
    <source>
        <dbReference type="PROSITE" id="PS51005"/>
    </source>
</evidence>
<evidence type="ECO:0000256" key="1">
    <source>
        <dbReference type="ARBA" id="ARBA00023015"/>
    </source>
</evidence>
<evidence type="ECO:0000256" key="4">
    <source>
        <dbReference type="ARBA" id="ARBA00023242"/>
    </source>
</evidence>
<name>A0A8S9P0L0_BRACR</name>
<protein>
    <recommendedName>
        <fullName evidence="5">NAC domain-containing protein</fullName>
    </recommendedName>
</protein>